<accession>A0A3A1NWD0</accession>
<dbReference type="PANTHER" id="PTHR48111">
    <property type="entry name" value="REGULATOR OF RPOS"/>
    <property type="match status" value="1"/>
</dbReference>
<dbReference type="GO" id="GO:0032993">
    <property type="term" value="C:protein-DNA complex"/>
    <property type="evidence" value="ECO:0007669"/>
    <property type="project" value="TreeGrafter"/>
</dbReference>
<dbReference type="Pfam" id="PF00072">
    <property type="entry name" value="Response_reg"/>
    <property type="match status" value="1"/>
</dbReference>
<dbReference type="GO" id="GO:0000156">
    <property type="term" value="F:phosphorelay response regulator activity"/>
    <property type="evidence" value="ECO:0007669"/>
    <property type="project" value="TreeGrafter"/>
</dbReference>
<evidence type="ECO:0000256" key="1">
    <source>
        <dbReference type="ARBA" id="ARBA00023125"/>
    </source>
</evidence>
<dbReference type="Proteomes" id="UP000198940">
    <property type="component" value="Unassembled WGS sequence"/>
</dbReference>
<dbReference type="Proteomes" id="UP000184031">
    <property type="component" value="Unassembled WGS sequence"/>
</dbReference>
<evidence type="ECO:0000313" key="5">
    <source>
        <dbReference type="EMBL" id="SFC37177.1"/>
    </source>
</evidence>
<feature type="domain" description="HTH LytTR-type" evidence="4">
    <location>
        <begin position="132"/>
        <end position="230"/>
    </location>
</feature>
<dbReference type="STRING" id="1055723.SAMN05216293_3559"/>
<dbReference type="AlphaFoldDB" id="A0A1M7B2U4"/>
<comment type="caution">
    <text evidence="6">The sequence shown here is derived from an EMBL/GenBank/DDBJ whole genome shotgun (WGS) entry which is preliminary data.</text>
</comment>
<dbReference type="GO" id="GO:0005829">
    <property type="term" value="C:cytosol"/>
    <property type="evidence" value="ECO:0007669"/>
    <property type="project" value="TreeGrafter"/>
</dbReference>
<dbReference type="InterPro" id="IPR039420">
    <property type="entry name" value="WalR-like"/>
</dbReference>
<dbReference type="PANTHER" id="PTHR48111:SF17">
    <property type="entry name" value="TRANSCRIPTIONAL REGULATORY PROTEIN YPDB"/>
    <property type="match status" value="1"/>
</dbReference>
<accession>A0A1M7B2U4</accession>
<gene>
    <name evidence="5" type="ORF">SAMN04487891_1103</name>
    <name evidence="6" type="ORF">SAMN05216293_3559</name>
</gene>
<dbReference type="GO" id="GO:0000976">
    <property type="term" value="F:transcription cis-regulatory region binding"/>
    <property type="evidence" value="ECO:0007669"/>
    <property type="project" value="TreeGrafter"/>
</dbReference>
<dbReference type="Gene3D" id="3.40.50.2300">
    <property type="match status" value="1"/>
</dbReference>
<reference evidence="6 7" key="1">
    <citation type="submission" date="2016-11" db="EMBL/GenBank/DDBJ databases">
        <authorList>
            <person name="Varghese N."/>
            <person name="Submissions S."/>
        </authorList>
    </citation>
    <scope>NUCLEOTIDE SEQUENCE [LARGE SCALE GENOMIC DNA]</scope>
    <source>
        <strain evidence="6 7">CGMCC 1.12174</strain>
        <strain evidence="5 8">DSM 26351</strain>
    </source>
</reference>
<dbReference type="Gene3D" id="2.40.50.1020">
    <property type="entry name" value="LytTr DNA-binding domain"/>
    <property type="match status" value="1"/>
</dbReference>
<dbReference type="InterPro" id="IPR011006">
    <property type="entry name" value="CheY-like_superfamily"/>
</dbReference>
<organism evidence="6 7">
    <name type="scientific">Flagellimonas taeanensis</name>
    <dbReference type="NCBI Taxonomy" id="1005926"/>
    <lineage>
        <taxon>Bacteria</taxon>
        <taxon>Pseudomonadati</taxon>
        <taxon>Bacteroidota</taxon>
        <taxon>Flavobacteriia</taxon>
        <taxon>Flavobacteriales</taxon>
        <taxon>Flavobacteriaceae</taxon>
        <taxon>Flagellimonas</taxon>
    </lineage>
</organism>
<feature type="domain" description="Response regulatory" evidence="3">
    <location>
        <begin position="4"/>
        <end position="115"/>
    </location>
</feature>
<name>A0A1M7B2U4_9FLAO</name>
<evidence type="ECO:0000313" key="6">
    <source>
        <dbReference type="EMBL" id="SHL49312.1"/>
    </source>
</evidence>
<keyword evidence="8" id="KW-1185">Reference proteome</keyword>
<feature type="modified residue" description="4-aspartylphosphate" evidence="2">
    <location>
        <position position="55"/>
    </location>
</feature>
<dbReference type="Pfam" id="PF04397">
    <property type="entry name" value="LytTR"/>
    <property type="match status" value="1"/>
</dbReference>
<evidence type="ECO:0000259" key="4">
    <source>
        <dbReference type="PROSITE" id="PS50930"/>
    </source>
</evidence>
<dbReference type="RefSeq" id="WP_072882255.1">
    <property type="nucleotide sequence ID" value="NZ_FOKU01000010.1"/>
</dbReference>
<dbReference type="InterPro" id="IPR001789">
    <property type="entry name" value="Sig_transdc_resp-reg_receiver"/>
</dbReference>
<dbReference type="PROSITE" id="PS50110">
    <property type="entry name" value="RESPONSE_REGULATORY"/>
    <property type="match status" value="1"/>
</dbReference>
<evidence type="ECO:0000313" key="8">
    <source>
        <dbReference type="Proteomes" id="UP000198940"/>
    </source>
</evidence>
<dbReference type="GO" id="GO:0006355">
    <property type="term" value="P:regulation of DNA-templated transcription"/>
    <property type="evidence" value="ECO:0007669"/>
    <property type="project" value="TreeGrafter"/>
</dbReference>
<evidence type="ECO:0000313" key="7">
    <source>
        <dbReference type="Proteomes" id="UP000184031"/>
    </source>
</evidence>
<evidence type="ECO:0000259" key="3">
    <source>
        <dbReference type="PROSITE" id="PS50110"/>
    </source>
</evidence>
<dbReference type="InterPro" id="IPR007492">
    <property type="entry name" value="LytTR_DNA-bd_dom"/>
</dbReference>
<sequence>MNLKCVIIDDEPLAIKVIENHISQIKELQIAAVFNNAIDSMEYLREHMPDLLFLDVNMPIIDGFSFLDSLDEKPMVIITSAHAEHAAKGFDLEVLDYLVKPVSLPRFIKAVNKALAKAKEQPKRDAVNEHIFVKVDKKKMKKIYLDEIILVESLKDYIKIITPKGNHIVHKTLSAFTEELSSDRFIRIHRSHTVSMDKIDALEGNSVEIGGKRYVIGRSYLDDVKAKILNQSIMGTGNKAGLSDDE</sequence>
<dbReference type="SMART" id="SM00448">
    <property type="entry name" value="REC"/>
    <property type="match status" value="1"/>
</dbReference>
<dbReference type="SUPFAM" id="SSF52172">
    <property type="entry name" value="CheY-like"/>
    <property type="match status" value="1"/>
</dbReference>
<dbReference type="EMBL" id="FOKU01000010">
    <property type="protein sequence ID" value="SFC37177.1"/>
    <property type="molecule type" value="Genomic_DNA"/>
</dbReference>
<dbReference type="EMBL" id="FRAT01000011">
    <property type="protein sequence ID" value="SHL49312.1"/>
    <property type="molecule type" value="Genomic_DNA"/>
</dbReference>
<dbReference type="SMART" id="SM00850">
    <property type="entry name" value="LytTR"/>
    <property type="match status" value="1"/>
</dbReference>
<evidence type="ECO:0000256" key="2">
    <source>
        <dbReference type="PROSITE-ProRule" id="PRU00169"/>
    </source>
</evidence>
<dbReference type="OrthoDB" id="2168082at2"/>
<keyword evidence="2" id="KW-0597">Phosphoprotein</keyword>
<proteinExistence type="predicted"/>
<dbReference type="PROSITE" id="PS50930">
    <property type="entry name" value="HTH_LYTTR"/>
    <property type="match status" value="1"/>
</dbReference>
<protein>
    <submittedName>
        <fullName evidence="6">Two component transcriptional regulator, LytTR family</fullName>
    </submittedName>
</protein>
<keyword evidence="1" id="KW-0238">DNA-binding</keyword>